<feature type="signal peptide" evidence="1">
    <location>
        <begin position="1"/>
        <end position="21"/>
    </location>
</feature>
<dbReference type="Proteomes" id="UP000093807">
    <property type="component" value="Unassembled WGS sequence"/>
</dbReference>
<accession>A0A199XVR5</accession>
<dbReference type="EMBL" id="JMTM01000009">
    <property type="protein sequence ID" value="OAZ05336.1"/>
    <property type="molecule type" value="Genomic_DNA"/>
</dbReference>
<organism evidence="2 3">
    <name type="scientific">Flavobacterium succinicans</name>
    <dbReference type="NCBI Taxonomy" id="29536"/>
    <lineage>
        <taxon>Bacteria</taxon>
        <taxon>Pseudomonadati</taxon>
        <taxon>Bacteroidota</taxon>
        <taxon>Flavobacteriia</taxon>
        <taxon>Flavobacteriales</taxon>
        <taxon>Flavobacteriaceae</taxon>
        <taxon>Flavobacterium</taxon>
    </lineage>
</organism>
<gene>
    <name evidence="2" type="ORF">FLB_02240</name>
</gene>
<keyword evidence="3" id="KW-1185">Reference proteome</keyword>
<name>A0A199XVR5_9FLAO</name>
<proteinExistence type="predicted"/>
<feature type="chain" id="PRO_5008287032" description="YD repeat-containing protein" evidence="1">
    <location>
        <begin position="22"/>
        <end position="246"/>
    </location>
</feature>
<protein>
    <recommendedName>
        <fullName evidence="4">YD repeat-containing protein</fullName>
    </recommendedName>
</protein>
<dbReference type="OrthoDB" id="1376969at2"/>
<dbReference type="RefSeq" id="WP_064714129.1">
    <property type="nucleotide sequence ID" value="NZ_JMTM01000009.1"/>
</dbReference>
<evidence type="ECO:0000256" key="1">
    <source>
        <dbReference type="SAM" id="SignalP"/>
    </source>
</evidence>
<reference evidence="2 3" key="1">
    <citation type="submission" date="2016-06" db="EMBL/GenBank/DDBJ databases">
        <title>Draft genome sequence of Flavobacterium succinicans strain DD5b.</title>
        <authorList>
            <person name="Poehlein A."/>
            <person name="Daniel R."/>
            <person name="Simeonova D.D."/>
        </authorList>
    </citation>
    <scope>NUCLEOTIDE SEQUENCE [LARGE SCALE GENOMIC DNA]</scope>
    <source>
        <strain evidence="2 3">DD5b</strain>
    </source>
</reference>
<sequence length="246" mass="27476">MKKLLSLLGATLLVLASCSTDDTNSSNPTASILVKKMSTVNNGKTYTQDFTYSGNKIVSTVDSDGNKTAYTYTGDFITKIVDTDNKGAVDYTIEFSYTNSKLTSKTTYESGAQYKYRTKYVHNTDGTISYEEFRTAVATGVEQEYGYIGKYTYKGGNLIKNEYLYYGSENTASYEYDTKNTPFKNVLGFNLLLEEDMTSNNIVKITYSKSKDVISNTYIYNADGFPTEQKGFYNGALIKGPTTFIY</sequence>
<dbReference type="PATRIC" id="fig|29536.5.peg.235"/>
<comment type="caution">
    <text evidence="2">The sequence shown here is derived from an EMBL/GenBank/DDBJ whole genome shotgun (WGS) entry which is preliminary data.</text>
</comment>
<evidence type="ECO:0000313" key="2">
    <source>
        <dbReference type="EMBL" id="OAZ05336.1"/>
    </source>
</evidence>
<dbReference type="PROSITE" id="PS51257">
    <property type="entry name" value="PROKAR_LIPOPROTEIN"/>
    <property type="match status" value="1"/>
</dbReference>
<dbReference type="AlphaFoldDB" id="A0A199XVR5"/>
<keyword evidence="1" id="KW-0732">Signal</keyword>
<evidence type="ECO:0000313" key="3">
    <source>
        <dbReference type="Proteomes" id="UP000093807"/>
    </source>
</evidence>
<evidence type="ECO:0008006" key="4">
    <source>
        <dbReference type="Google" id="ProtNLM"/>
    </source>
</evidence>